<comment type="caution">
    <text evidence="1">The sequence shown here is derived from an EMBL/GenBank/DDBJ whole genome shotgun (WGS) entry which is preliminary data.</text>
</comment>
<accession>A0ABQ2N576</accession>
<gene>
    <name evidence="1" type="ORF">GCM10011584_03430</name>
</gene>
<dbReference type="Proteomes" id="UP000655410">
    <property type="component" value="Unassembled WGS sequence"/>
</dbReference>
<name>A0ABQ2N576_9ACTN</name>
<sequence>MTPPTAAVLPPEVERSTEMYVQSHLSAREIAMVRRAEAERERRGQLLSRAVRLGLRAERAAYDARRVLARL</sequence>
<evidence type="ECO:0000313" key="2">
    <source>
        <dbReference type="Proteomes" id="UP000655410"/>
    </source>
</evidence>
<reference evidence="2" key="1">
    <citation type="journal article" date="2019" name="Int. J. Syst. Evol. Microbiol.">
        <title>The Global Catalogue of Microorganisms (GCM) 10K type strain sequencing project: providing services to taxonomists for standard genome sequencing and annotation.</title>
        <authorList>
            <consortium name="The Broad Institute Genomics Platform"/>
            <consortium name="The Broad Institute Genome Sequencing Center for Infectious Disease"/>
            <person name="Wu L."/>
            <person name="Ma J."/>
        </authorList>
    </citation>
    <scope>NUCLEOTIDE SEQUENCE [LARGE SCALE GENOMIC DNA]</scope>
    <source>
        <strain evidence="2">CGMCC 4.7371</strain>
    </source>
</reference>
<dbReference type="EMBL" id="BMNI01000001">
    <property type="protein sequence ID" value="GGO84857.1"/>
    <property type="molecule type" value="Genomic_DNA"/>
</dbReference>
<evidence type="ECO:0000313" key="1">
    <source>
        <dbReference type="EMBL" id="GGO84857.1"/>
    </source>
</evidence>
<protein>
    <submittedName>
        <fullName evidence="1">Uncharacterized protein</fullName>
    </submittedName>
</protein>
<organism evidence="1 2">
    <name type="scientific">Nocardioides phosphati</name>
    <dbReference type="NCBI Taxonomy" id="1867775"/>
    <lineage>
        <taxon>Bacteria</taxon>
        <taxon>Bacillati</taxon>
        <taxon>Actinomycetota</taxon>
        <taxon>Actinomycetes</taxon>
        <taxon>Propionibacteriales</taxon>
        <taxon>Nocardioidaceae</taxon>
        <taxon>Nocardioides</taxon>
    </lineage>
</organism>
<keyword evidence="2" id="KW-1185">Reference proteome</keyword>
<proteinExistence type="predicted"/>
<dbReference type="RefSeq" id="WP_188782253.1">
    <property type="nucleotide sequence ID" value="NZ_BMNI01000001.1"/>
</dbReference>